<dbReference type="Proteomes" id="UP001226867">
    <property type="component" value="Unassembled WGS sequence"/>
</dbReference>
<reference evidence="2 3" key="1">
    <citation type="submission" date="2023-07" db="EMBL/GenBank/DDBJ databases">
        <title>Sorghum-associated microbial communities from plants grown in Nebraska, USA.</title>
        <authorList>
            <person name="Schachtman D."/>
        </authorList>
    </citation>
    <scope>NUCLEOTIDE SEQUENCE [LARGE SCALE GENOMIC DNA]</scope>
    <source>
        <strain evidence="2 3">DS1607</strain>
    </source>
</reference>
<feature type="transmembrane region" description="Helical" evidence="1">
    <location>
        <begin position="57"/>
        <end position="75"/>
    </location>
</feature>
<comment type="caution">
    <text evidence="2">The sequence shown here is derived from an EMBL/GenBank/DDBJ whole genome shotgun (WGS) entry which is preliminary data.</text>
</comment>
<evidence type="ECO:0000313" key="2">
    <source>
        <dbReference type="EMBL" id="MDP9900760.1"/>
    </source>
</evidence>
<protein>
    <submittedName>
        <fullName evidence="2">Uncharacterized protein</fullName>
    </submittedName>
</protein>
<name>A0ABT9S8T0_9BURK</name>
<dbReference type="EMBL" id="JAUSRO010000009">
    <property type="protein sequence ID" value="MDP9900760.1"/>
    <property type="molecule type" value="Genomic_DNA"/>
</dbReference>
<keyword evidence="1" id="KW-0472">Membrane</keyword>
<proteinExistence type="predicted"/>
<keyword evidence="1" id="KW-1133">Transmembrane helix</keyword>
<keyword evidence="3" id="KW-1185">Reference proteome</keyword>
<evidence type="ECO:0000256" key="1">
    <source>
        <dbReference type="SAM" id="Phobius"/>
    </source>
</evidence>
<feature type="transmembrane region" description="Helical" evidence="1">
    <location>
        <begin position="6"/>
        <end position="29"/>
    </location>
</feature>
<evidence type="ECO:0000313" key="3">
    <source>
        <dbReference type="Proteomes" id="UP001226867"/>
    </source>
</evidence>
<gene>
    <name evidence="2" type="ORF">J2W36_003026</name>
</gene>
<sequence length="121" mass="12950">MDSLISVLAILLMAVAVGPLLLLGLYMLADLLGLKIADRILEGVLALLTLQWRTGSVLNLLGGLAIAALGAWMAWRLGTPATRFAGALLVPFGLWRAYRGGGMLTRPCARSESFRSKQEGR</sequence>
<accession>A0ABT9S8T0</accession>
<dbReference type="RefSeq" id="WP_307690556.1">
    <property type="nucleotide sequence ID" value="NZ_JAUSRO010000009.1"/>
</dbReference>
<keyword evidence="1" id="KW-0812">Transmembrane</keyword>
<organism evidence="2 3">
    <name type="scientific">Variovorax ginsengisoli</name>
    <dbReference type="NCBI Taxonomy" id="363844"/>
    <lineage>
        <taxon>Bacteria</taxon>
        <taxon>Pseudomonadati</taxon>
        <taxon>Pseudomonadota</taxon>
        <taxon>Betaproteobacteria</taxon>
        <taxon>Burkholderiales</taxon>
        <taxon>Comamonadaceae</taxon>
        <taxon>Variovorax</taxon>
    </lineage>
</organism>